<protein>
    <recommendedName>
        <fullName evidence="2">Copper amine oxidase-like N-terminal domain-containing protein</fullName>
    </recommendedName>
</protein>
<accession>A0ABR9RAG5</accession>
<dbReference type="InterPro" id="IPR036582">
    <property type="entry name" value="Mao_N_sf"/>
</dbReference>
<organism evidence="3 4">
    <name type="scientific">Pseudoflavonifractor gallinarum</name>
    <dbReference type="NCBI Taxonomy" id="2779352"/>
    <lineage>
        <taxon>Bacteria</taxon>
        <taxon>Bacillati</taxon>
        <taxon>Bacillota</taxon>
        <taxon>Clostridia</taxon>
        <taxon>Eubacteriales</taxon>
        <taxon>Oscillospiraceae</taxon>
        <taxon>Pseudoflavonifractor</taxon>
    </lineage>
</organism>
<comment type="caution">
    <text evidence="3">The sequence shown here is derived from an EMBL/GenBank/DDBJ whole genome shotgun (WGS) entry which is preliminary data.</text>
</comment>
<sequence length="277" mass="29553">MKYHQMMLTAACAVSMMPAALAAAPIAPAPVSAPAVTVEGTAVDLGGAAPYQENGVWMVPLRAVAGPMGYEVTWCPEDNGVLVADEAVKMNLTYGVDSYARASQTALGMTAPQSYGAGPEAWAGVTYVPAGMFSLLGYTVEEGEDTLAFTQEQAQLPNPMVAWDTLEEAEEAVGFALPDWKGLEGREIQEVFVIGGELLEVRYEDGLTCRMARGTQDVSGDYQVYAEETTRTVDGREVTLKGKDGRVSLAVWNDGTYTWSLSWAEGVAPETLEGFLA</sequence>
<dbReference type="EMBL" id="JADCKF010000005">
    <property type="protein sequence ID" value="MBE5055669.1"/>
    <property type="molecule type" value="Genomic_DNA"/>
</dbReference>
<evidence type="ECO:0000313" key="4">
    <source>
        <dbReference type="Proteomes" id="UP000806211"/>
    </source>
</evidence>
<dbReference type="Pfam" id="PF07833">
    <property type="entry name" value="Cu_amine_oxidN1"/>
    <property type="match status" value="1"/>
</dbReference>
<keyword evidence="1" id="KW-0732">Signal</keyword>
<dbReference type="SUPFAM" id="SSF55383">
    <property type="entry name" value="Copper amine oxidase, domain N"/>
    <property type="match status" value="1"/>
</dbReference>
<keyword evidence="4" id="KW-1185">Reference proteome</keyword>
<evidence type="ECO:0000313" key="3">
    <source>
        <dbReference type="EMBL" id="MBE5055669.1"/>
    </source>
</evidence>
<dbReference type="Proteomes" id="UP000806211">
    <property type="component" value="Unassembled WGS sequence"/>
</dbReference>
<feature type="domain" description="Copper amine oxidase-like N-terminal" evidence="2">
    <location>
        <begin position="38"/>
        <end position="145"/>
    </location>
</feature>
<name>A0ABR9RAG5_9FIRM</name>
<reference evidence="3 4" key="1">
    <citation type="submission" date="2020-10" db="EMBL/GenBank/DDBJ databases">
        <title>ChiBAC.</title>
        <authorList>
            <person name="Zenner C."/>
            <person name="Hitch T.C.A."/>
            <person name="Clavel T."/>
        </authorList>
    </citation>
    <scope>NUCLEOTIDE SEQUENCE [LARGE SCALE GENOMIC DNA]</scope>
    <source>
        <strain evidence="3 4">DSM 107456</strain>
    </source>
</reference>
<feature type="chain" id="PRO_5047092280" description="Copper amine oxidase-like N-terminal domain-containing protein" evidence="1">
    <location>
        <begin position="23"/>
        <end position="277"/>
    </location>
</feature>
<dbReference type="Gene3D" id="3.30.457.10">
    <property type="entry name" value="Copper amine oxidase-like, N-terminal domain"/>
    <property type="match status" value="1"/>
</dbReference>
<evidence type="ECO:0000259" key="2">
    <source>
        <dbReference type="Pfam" id="PF07833"/>
    </source>
</evidence>
<proteinExistence type="predicted"/>
<gene>
    <name evidence="3" type="ORF">INF37_06605</name>
</gene>
<feature type="signal peptide" evidence="1">
    <location>
        <begin position="1"/>
        <end position="22"/>
    </location>
</feature>
<dbReference type="InterPro" id="IPR012854">
    <property type="entry name" value="Cu_amine_oxidase-like_N"/>
</dbReference>
<evidence type="ECO:0000256" key="1">
    <source>
        <dbReference type="SAM" id="SignalP"/>
    </source>
</evidence>
<dbReference type="RefSeq" id="WP_193537234.1">
    <property type="nucleotide sequence ID" value="NZ_JADCKF010000005.1"/>
</dbReference>